<dbReference type="EMBL" id="BKCJ011385917">
    <property type="protein sequence ID" value="GFD28497.1"/>
    <property type="molecule type" value="Genomic_DNA"/>
</dbReference>
<feature type="non-terminal residue" evidence="1">
    <location>
        <position position="50"/>
    </location>
</feature>
<accession>A0A699V0C9</accession>
<comment type="caution">
    <text evidence="1">The sequence shown here is derived from an EMBL/GenBank/DDBJ whole genome shotgun (WGS) entry which is preliminary data.</text>
</comment>
<organism evidence="1">
    <name type="scientific">Tanacetum cinerariifolium</name>
    <name type="common">Dalmatian daisy</name>
    <name type="synonym">Chrysanthemum cinerariifolium</name>
    <dbReference type="NCBI Taxonomy" id="118510"/>
    <lineage>
        <taxon>Eukaryota</taxon>
        <taxon>Viridiplantae</taxon>
        <taxon>Streptophyta</taxon>
        <taxon>Embryophyta</taxon>
        <taxon>Tracheophyta</taxon>
        <taxon>Spermatophyta</taxon>
        <taxon>Magnoliopsida</taxon>
        <taxon>eudicotyledons</taxon>
        <taxon>Gunneridae</taxon>
        <taxon>Pentapetalae</taxon>
        <taxon>asterids</taxon>
        <taxon>campanulids</taxon>
        <taxon>Asterales</taxon>
        <taxon>Asteraceae</taxon>
        <taxon>Asteroideae</taxon>
        <taxon>Anthemideae</taxon>
        <taxon>Anthemidinae</taxon>
        <taxon>Tanacetum</taxon>
    </lineage>
</organism>
<evidence type="ECO:0000313" key="1">
    <source>
        <dbReference type="EMBL" id="GFD28497.1"/>
    </source>
</evidence>
<dbReference type="AlphaFoldDB" id="A0A699V0C9"/>
<gene>
    <name evidence="1" type="ORF">Tci_900466</name>
</gene>
<sequence>MRYYKVTNNQASGSVCVAASTNMKARPCGTTIGAETGMRSDLAWCAEPTP</sequence>
<protein>
    <submittedName>
        <fullName evidence="1">Uncharacterized protein</fullName>
    </submittedName>
</protein>
<proteinExistence type="predicted"/>
<name>A0A699V0C9_TANCI</name>
<reference evidence="1" key="1">
    <citation type="journal article" date="2019" name="Sci. Rep.">
        <title>Draft genome of Tanacetum cinerariifolium, the natural source of mosquito coil.</title>
        <authorList>
            <person name="Yamashiro T."/>
            <person name="Shiraishi A."/>
            <person name="Satake H."/>
            <person name="Nakayama K."/>
        </authorList>
    </citation>
    <scope>NUCLEOTIDE SEQUENCE</scope>
</reference>